<dbReference type="InterPro" id="IPR015943">
    <property type="entry name" value="WD40/YVTN_repeat-like_dom_sf"/>
</dbReference>
<dbReference type="Gene3D" id="2.130.10.10">
    <property type="entry name" value="YVTN repeat-like/Quinoprotein amine dehydrogenase"/>
    <property type="match status" value="1"/>
</dbReference>
<sequence>MKKKLISFMVAALVFANVGGVVAAKNYESLPQAVWTQTPNEDYIPIQPESFYVPGKETLYLHVGEQRFSETKVWSPDTLRAVDPKTGKVKWVFSFAKAGYGWPSTEYPFAYAPDGTVYAYFSFPGVLYSVSPAGKENWSKLVGQDLGAFDGKLYRMSDGNLIIAGQKSNKIGAETVQLLSFDKNGKQKASKVVSGKLTTVSKNQIAIEMLTKQGNAQKVEVYNSSLQRSFQYTFPKGAGVNFYTAFALDDGTFVFSVHQANTSKLIALSPKGSAIWGRTIDQLGFAFQAGDDYMVFNPKTKKLSLFNQKGLVKDRVLSNFNMPEGDGLPTAKKTVEGNLYVDLLTTQYILDVKTLASIHEFNRIKGSILDYREDSVLVYDWNENRISKHLLK</sequence>
<keyword evidence="3" id="KW-1185">Reference proteome</keyword>
<keyword evidence="1" id="KW-0732">Signal</keyword>
<dbReference type="Proteomes" id="UP000596857">
    <property type="component" value="Unassembled WGS sequence"/>
</dbReference>
<gene>
    <name evidence="2" type="ORF">GC101_00990</name>
</gene>
<evidence type="ECO:0000313" key="2">
    <source>
        <dbReference type="EMBL" id="NOU77448.1"/>
    </source>
</evidence>
<feature type="chain" id="PRO_5045421921" evidence="1">
    <location>
        <begin position="24"/>
        <end position="392"/>
    </location>
</feature>
<proteinExistence type="predicted"/>
<comment type="caution">
    <text evidence="2">The sequence shown here is derived from an EMBL/GenBank/DDBJ whole genome shotgun (WGS) entry which is preliminary data.</text>
</comment>
<dbReference type="RefSeq" id="WP_171715741.1">
    <property type="nucleotide sequence ID" value="NZ_WHOB01000012.1"/>
</dbReference>
<evidence type="ECO:0000313" key="3">
    <source>
        <dbReference type="Proteomes" id="UP000596857"/>
    </source>
</evidence>
<protein>
    <submittedName>
        <fullName evidence="2">Uncharacterized protein</fullName>
    </submittedName>
</protein>
<dbReference type="EMBL" id="WHOB01000012">
    <property type="protein sequence ID" value="NOU77448.1"/>
    <property type="molecule type" value="Genomic_DNA"/>
</dbReference>
<name>A0ABX1Y9G1_9BACL</name>
<reference evidence="2 3" key="1">
    <citation type="submission" date="2019-10" db="EMBL/GenBank/DDBJ databases">
        <title>Description of Paenibacillus terricola sp. nov.</title>
        <authorList>
            <person name="Carlier A."/>
            <person name="Qi S."/>
        </authorList>
    </citation>
    <scope>NUCLEOTIDE SEQUENCE [LARGE SCALE GENOMIC DNA]</scope>
    <source>
        <strain evidence="2 3">LMG 31459</strain>
    </source>
</reference>
<organism evidence="2 3">
    <name type="scientific">Paenibacillus phytohabitans</name>
    <dbReference type="NCBI Taxonomy" id="2654978"/>
    <lineage>
        <taxon>Bacteria</taxon>
        <taxon>Bacillati</taxon>
        <taxon>Bacillota</taxon>
        <taxon>Bacilli</taxon>
        <taxon>Bacillales</taxon>
        <taxon>Paenibacillaceae</taxon>
        <taxon>Paenibacillus</taxon>
    </lineage>
</organism>
<accession>A0ABX1Y9G1</accession>
<dbReference type="SUPFAM" id="SSF50998">
    <property type="entry name" value="Quinoprotein alcohol dehydrogenase-like"/>
    <property type="match status" value="1"/>
</dbReference>
<evidence type="ECO:0000256" key="1">
    <source>
        <dbReference type="SAM" id="SignalP"/>
    </source>
</evidence>
<feature type="signal peptide" evidence="1">
    <location>
        <begin position="1"/>
        <end position="23"/>
    </location>
</feature>
<dbReference type="InterPro" id="IPR011047">
    <property type="entry name" value="Quinoprotein_ADH-like_sf"/>
</dbReference>